<evidence type="ECO:0000313" key="2">
    <source>
        <dbReference type="EMBL" id="KAL2857583.1"/>
    </source>
</evidence>
<dbReference type="Gene3D" id="3.40.50.1110">
    <property type="entry name" value="SGNH hydrolase"/>
    <property type="match status" value="1"/>
</dbReference>
<dbReference type="InterPro" id="IPR036514">
    <property type="entry name" value="SGNH_hydro_sf"/>
</dbReference>
<dbReference type="PANTHER" id="PTHR45648:SF22">
    <property type="entry name" value="GDSL LIPASE_ACYLHYDROLASE FAMILY PROTEIN (AFU_ORTHOLOGUE AFUA_4G14700)"/>
    <property type="match status" value="1"/>
</dbReference>
<dbReference type="EMBL" id="JBFXLR010000006">
    <property type="protein sequence ID" value="KAL2857583.1"/>
    <property type="molecule type" value="Genomic_DNA"/>
</dbReference>
<accession>A0ABR4KZ78</accession>
<evidence type="ECO:0000256" key="1">
    <source>
        <dbReference type="ARBA" id="ARBA00022801"/>
    </source>
</evidence>
<keyword evidence="3" id="KW-1185">Reference proteome</keyword>
<dbReference type="GeneID" id="98159772"/>
<dbReference type="Pfam" id="PF00657">
    <property type="entry name" value="Lipase_GDSL"/>
    <property type="match status" value="1"/>
</dbReference>
<proteinExistence type="predicted"/>
<reference evidence="2 3" key="1">
    <citation type="submission" date="2024-07" db="EMBL/GenBank/DDBJ databases">
        <title>Section-level genome sequencing and comparative genomics of Aspergillus sections Usti and Cavernicolus.</title>
        <authorList>
            <consortium name="Lawrence Berkeley National Laboratory"/>
            <person name="Nybo J.L."/>
            <person name="Vesth T.C."/>
            <person name="Theobald S."/>
            <person name="Frisvad J.C."/>
            <person name="Larsen T.O."/>
            <person name="Kjaerboelling I."/>
            <person name="Rothschild-Mancinelli K."/>
            <person name="Lyhne E.K."/>
            <person name="Kogle M.E."/>
            <person name="Barry K."/>
            <person name="Clum A."/>
            <person name="Na H."/>
            <person name="Ledsgaard L."/>
            <person name="Lin J."/>
            <person name="Lipzen A."/>
            <person name="Kuo A."/>
            <person name="Riley R."/>
            <person name="Mondo S."/>
            <person name="LaButti K."/>
            <person name="Haridas S."/>
            <person name="Pangalinan J."/>
            <person name="Salamov A.A."/>
            <person name="Simmons B.A."/>
            <person name="Magnuson J.K."/>
            <person name="Chen J."/>
            <person name="Drula E."/>
            <person name="Henrissat B."/>
            <person name="Wiebenga A."/>
            <person name="Lubbers R.J."/>
            <person name="Gomes A.C."/>
            <person name="Macurrencykelacurrency M.R."/>
            <person name="Stajich J."/>
            <person name="Grigoriev I.V."/>
            <person name="Mortensen U.H."/>
            <person name="De vries R.P."/>
            <person name="Baker S.E."/>
            <person name="Andersen M.R."/>
        </authorList>
    </citation>
    <scope>NUCLEOTIDE SEQUENCE [LARGE SCALE GENOMIC DNA]</scope>
    <source>
        <strain evidence="2 3">CBS 756.74</strain>
    </source>
</reference>
<dbReference type="SUPFAM" id="SSF52266">
    <property type="entry name" value="SGNH hydrolase"/>
    <property type="match status" value="1"/>
</dbReference>
<comment type="caution">
    <text evidence="2">The sequence shown here is derived from an EMBL/GenBank/DDBJ whole genome shotgun (WGS) entry which is preliminary data.</text>
</comment>
<dbReference type="InterPro" id="IPR051058">
    <property type="entry name" value="GDSL_Est/Lipase"/>
</dbReference>
<dbReference type="InterPro" id="IPR001087">
    <property type="entry name" value="GDSL"/>
</dbReference>
<organism evidence="2 3">
    <name type="scientific">Aspergillus pseudodeflectus</name>
    <dbReference type="NCBI Taxonomy" id="176178"/>
    <lineage>
        <taxon>Eukaryota</taxon>
        <taxon>Fungi</taxon>
        <taxon>Dikarya</taxon>
        <taxon>Ascomycota</taxon>
        <taxon>Pezizomycotina</taxon>
        <taxon>Eurotiomycetes</taxon>
        <taxon>Eurotiomycetidae</taxon>
        <taxon>Eurotiales</taxon>
        <taxon>Aspergillaceae</taxon>
        <taxon>Aspergillus</taxon>
        <taxon>Aspergillus subgen. Nidulantes</taxon>
    </lineage>
</organism>
<gene>
    <name evidence="2" type="ORF">BJX68DRAFT_263145</name>
</gene>
<evidence type="ECO:0008006" key="4">
    <source>
        <dbReference type="Google" id="ProtNLM"/>
    </source>
</evidence>
<dbReference type="Proteomes" id="UP001610444">
    <property type="component" value="Unassembled WGS sequence"/>
</dbReference>
<name>A0ABR4KZ78_9EURO</name>
<dbReference type="PANTHER" id="PTHR45648">
    <property type="entry name" value="GDSL LIPASE/ACYLHYDROLASE FAMILY PROTEIN (AFU_ORTHOLOGUE AFUA_4G14700)"/>
    <property type="match status" value="1"/>
</dbReference>
<sequence length="365" mass="40737">MKPQYILTALGSSPQLRHPDRPARSLFTFGDSYTTTRFNVTSTQPSLDNPMGNPPLGQGTASDSINWVGYAATAFNHTPLLSYNFAVWDATVNNSLAPGAHEDLVAQVSAGFEPLYCLSSSVHPASDPVWESDLAVFVLWFGINDVLQLYQEPDFLHKIRLVIDSYLDQLTKLEACGARYIFLINAPPTHRTPKFLASEKRQREQYRHGLTEFNLQLETAASRWASEHVESTLALYDSWTFMTGVLDHPAEYEFPDITSRVVIDARSHRRPSQGILSLPPMDQGTPYTPPDSPYNGAHEWPFLGTLPASDTHPIGSSTPVPIPAIKPSLLAERAALDNTHATHVHLFQHTLRGGMWCCSWRERWA</sequence>
<keyword evidence="1" id="KW-0378">Hydrolase</keyword>
<dbReference type="RefSeq" id="XP_070903114.1">
    <property type="nucleotide sequence ID" value="XM_071044608.1"/>
</dbReference>
<evidence type="ECO:0000313" key="3">
    <source>
        <dbReference type="Proteomes" id="UP001610444"/>
    </source>
</evidence>
<protein>
    <recommendedName>
        <fullName evidence="4">Carbohydrate esterase family 16 protein</fullName>
    </recommendedName>
</protein>